<name>A0A8S1VUB7_PAROT</name>
<evidence type="ECO:0000313" key="2">
    <source>
        <dbReference type="Proteomes" id="UP000683925"/>
    </source>
</evidence>
<dbReference type="AlphaFoldDB" id="A0A8S1VUB7"/>
<protein>
    <submittedName>
        <fullName evidence="1">Uncharacterized protein</fullName>
    </submittedName>
</protein>
<comment type="caution">
    <text evidence="1">The sequence shown here is derived from an EMBL/GenBank/DDBJ whole genome shotgun (WGS) entry which is preliminary data.</text>
</comment>
<organism evidence="1 2">
    <name type="scientific">Paramecium octaurelia</name>
    <dbReference type="NCBI Taxonomy" id="43137"/>
    <lineage>
        <taxon>Eukaryota</taxon>
        <taxon>Sar</taxon>
        <taxon>Alveolata</taxon>
        <taxon>Ciliophora</taxon>
        <taxon>Intramacronucleata</taxon>
        <taxon>Oligohymenophorea</taxon>
        <taxon>Peniculida</taxon>
        <taxon>Parameciidae</taxon>
        <taxon>Paramecium</taxon>
    </lineage>
</organism>
<gene>
    <name evidence="1" type="ORF">POCTA_138.1.T0700065</name>
</gene>
<sequence length="232" mass="26916">MNQQCEKDEQFDLIIDEKLSSQEQSTSTQSKQSNANLAMLQDNSKNFKLKRTQRSLLQLNHIPPQRRGSQSCIEPIQVIQEECYQIGKPNLFNVFWYDDNIDNKYEIIVQATQDTLISDFIALVIKEFNLQHDYIHSPFTEDGSLLYELYVPKKKSGKPNEDYPAFSDKIQLSKTNLTQFALKVSKLQSHYISSFATQGQNVQLSMTKNNDQNAGDEKSIWQKFFFCCNFDI</sequence>
<dbReference type="Proteomes" id="UP000683925">
    <property type="component" value="Unassembled WGS sequence"/>
</dbReference>
<dbReference type="OrthoDB" id="299789at2759"/>
<dbReference type="EMBL" id="CAJJDP010000069">
    <property type="protein sequence ID" value="CAD8177976.1"/>
    <property type="molecule type" value="Genomic_DNA"/>
</dbReference>
<evidence type="ECO:0000313" key="1">
    <source>
        <dbReference type="EMBL" id="CAD8177976.1"/>
    </source>
</evidence>
<dbReference type="OMA" id="DYIHSPF"/>
<reference evidence="1" key="1">
    <citation type="submission" date="2021-01" db="EMBL/GenBank/DDBJ databases">
        <authorList>
            <consortium name="Genoscope - CEA"/>
            <person name="William W."/>
        </authorList>
    </citation>
    <scope>NUCLEOTIDE SEQUENCE</scope>
</reference>
<keyword evidence="2" id="KW-1185">Reference proteome</keyword>
<proteinExistence type="predicted"/>
<accession>A0A8S1VUB7</accession>